<dbReference type="InterPro" id="IPR019734">
    <property type="entry name" value="TPR_rpt"/>
</dbReference>
<evidence type="ECO:0000313" key="9">
    <source>
        <dbReference type="EMBL" id="BDQ38785.1"/>
    </source>
</evidence>
<dbReference type="PANTHER" id="PTHR22726">
    <property type="entry name" value="METALLOENDOPEPTIDASE OMA1"/>
    <property type="match status" value="1"/>
</dbReference>
<feature type="signal peptide" evidence="7">
    <location>
        <begin position="1"/>
        <end position="26"/>
    </location>
</feature>
<dbReference type="CDD" id="cd07333">
    <property type="entry name" value="M48C_bepA_like"/>
    <property type="match status" value="1"/>
</dbReference>
<dbReference type="EMBL" id="AP026709">
    <property type="protein sequence ID" value="BDQ38785.1"/>
    <property type="molecule type" value="Genomic_DNA"/>
</dbReference>
<evidence type="ECO:0000256" key="4">
    <source>
        <dbReference type="ARBA" id="ARBA00022801"/>
    </source>
</evidence>
<evidence type="ECO:0000256" key="2">
    <source>
        <dbReference type="ARBA" id="ARBA00022670"/>
    </source>
</evidence>
<feature type="domain" description="Peptidase M48" evidence="8">
    <location>
        <begin position="86"/>
        <end position="258"/>
    </location>
</feature>
<organism evidence="9 10">
    <name type="scientific">Pseudodesulfovibrio nedwellii</name>
    <dbReference type="NCBI Taxonomy" id="2973072"/>
    <lineage>
        <taxon>Bacteria</taxon>
        <taxon>Pseudomonadati</taxon>
        <taxon>Thermodesulfobacteriota</taxon>
        <taxon>Desulfovibrionia</taxon>
        <taxon>Desulfovibrionales</taxon>
        <taxon>Desulfovibrionaceae</taxon>
    </lineage>
</organism>
<keyword evidence="10" id="KW-1185">Reference proteome</keyword>
<comment type="cofactor">
    <cofactor evidence="1">
        <name>Zn(2+)</name>
        <dbReference type="ChEBI" id="CHEBI:29105"/>
    </cofactor>
</comment>
<sequence length="480" mass="52990">MIRSLIATLPAFFAALLLTFTPLSEAHANSLLGDKLTLRDENKMGREFDQVIRSQMGMVGDTYITDFVTDVVKRIEDGKRPMPFKIKSAVIANPLMNAFAIPGGFIYIFTGLIQEVTSECQLAGVISHELAHVSQRHVVQRIEKQKKIGLLSTVGVLTGLLLGIASGSGDGAAVGTALALGSSGAATQAMLNYSRDDENEADHVGLNALVKAGYNPQGMPQMFEIMRKNKWFDSGSQMPAYLSTHPGTADRITYLNDRIARMPKEFSQRTDDNTRLHRVQVLVRAKMSPANTALAYWDDKKANGLTPMEHAGRGIALTRLKKMDEAEKAYEIALEQDGNDPLISREAGIFYFKTGRAEKAFTLLQKATIQNSRDAIGLFYLARLQSEAKQYRQAIANMQKVEKLVPEDWEVHHHLGMILGESGDTFGGNLHLAYAGVYSMNLRKATLHAQKAKALAKTDAQQEEIKKLDALIKERAKLKK</sequence>
<keyword evidence="4" id="KW-0378">Hydrolase</keyword>
<keyword evidence="5" id="KW-0862">Zinc</keyword>
<dbReference type="InterPro" id="IPR001915">
    <property type="entry name" value="Peptidase_M48"/>
</dbReference>
<evidence type="ECO:0000313" key="10">
    <source>
        <dbReference type="Proteomes" id="UP001317742"/>
    </source>
</evidence>
<proteinExistence type="predicted"/>
<dbReference type="InterPro" id="IPR011990">
    <property type="entry name" value="TPR-like_helical_dom_sf"/>
</dbReference>
<accession>A0ABN6SA65</accession>
<protein>
    <recommendedName>
        <fullName evidence="8">Peptidase M48 domain-containing protein</fullName>
    </recommendedName>
</protein>
<dbReference type="Pfam" id="PF01435">
    <property type="entry name" value="Peptidase_M48"/>
    <property type="match status" value="1"/>
</dbReference>
<keyword evidence="7" id="KW-0732">Signal</keyword>
<feature type="chain" id="PRO_5047514983" description="Peptidase M48 domain-containing protein" evidence="7">
    <location>
        <begin position="27"/>
        <end position="480"/>
    </location>
</feature>
<evidence type="ECO:0000256" key="5">
    <source>
        <dbReference type="ARBA" id="ARBA00022833"/>
    </source>
</evidence>
<dbReference type="SMART" id="SM00028">
    <property type="entry name" value="TPR"/>
    <property type="match status" value="3"/>
</dbReference>
<dbReference type="Gene3D" id="3.30.2010.10">
    <property type="entry name" value="Metalloproteases ('zincins'), catalytic domain"/>
    <property type="match status" value="1"/>
</dbReference>
<keyword evidence="2" id="KW-0645">Protease</keyword>
<dbReference type="SUPFAM" id="SSF48452">
    <property type="entry name" value="TPR-like"/>
    <property type="match status" value="1"/>
</dbReference>
<keyword evidence="3" id="KW-0479">Metal-binding</keyword>
<keyword evidence="6" id="KW-0482">Metalloprotease</keyword>
<evidence type="ECO:0000256" key="7">
    <source>
        <dbReference type="SAM" id="SignalP"/>
    </source>
</evidence>
<dbReference type="RefSeq" id="WP_281761280.1">
    <property type="nucleotide sequence ID" value="NZ_AP026709.1"/>
</dbReference>
<dbReference type="PANTHER" id="PTHR22726:SF1">
    <property type="entry name" value="METALLOENDOPEPTIDASE OMA1, MITOCHONDRIAL"/>
    <property type="match status" value="1"/>
</dbReference>
<dbReference type="Gene3D" id="1.25.40.10">
    <property type="entry name" value="Tetratricopeptide repeat domain"/>
    <property type="match status" value="1"/>
</dbReference>
<gene>
    <name evidence="9" type="ORF">SYK_31450</name>
</gene>
<name>A0ABN6SA65_9BACT</name>
<evidence type="ECO:0000259" key="8">
    <source>
        <dbReference type="Pfam" id="PF01435"/>
    </source>
</evidence>
<dbReference type="Proteomes" id="UP001317742">
    <property type="component" value="Chromosome"/>
</dbReference>
<reference evidence="9 10" key="1">
    <citation type="submission" date="2022-08" db="EMBL/GenBank/DDBJ databases">
        <title>Genome Sequence of the sulphate-reducing bacterium, Pseudodesulfovibrio sp. SYK.</title>
        <authorList>
            <person name="Kondo R."/>
            <person name="Kataoka T."/>
        </authorList>
    </citation>
    <scope>NUCLEOTIDE SEQUENCE [LARGE SCALE GENOMIC DNA]</scope>
    <source>
        <strain evidence="9 10">SYK</strain>
    </source>
</reference>
<evidence type="ECO:0000256" key="1">
    <source>
        <dbReference type="ARBA" id="ARBA00001947"/>
    </source>
</evidence>
<dbReference type="InterPro" id="IPR051156">
    <property type="entry name" value="Mito/Outer_Membr_Metalloprot"/>
</dbReference>
<evidence type="ECO:0000256" key="6">
    <source>
        <dbReference type="ARBA" id="ARBA00023049"/>
    </source>
</evidence>
<evidence type="ECO:0000256" key="3">
    <source>
        <dbReference type="ARBA" id="ARBA00022723"/>
    </source>
</evidence>